<evidence type="ECO:0000256" key="1">
    <source>
        <dbReference type="SAM" id="SignalP"/>
    </source>
</evidence>
<reference evidence="2 3" key="1">
    <citation type="submission" date="2013-05" db="EMBL/GenBank/DDBJ databases">
        <title>Genome assembly of Chondromyces apiculatus DSM 436.</title>
        <authorList>
            <person name="Sharma G."/>
            <person name="Khatri I."/>
            <person name="Kaur C."/>
            <person name="Mayilraj S."/>
            <person name="Subramanian S."/>
        </authorList>
    </citation>
    <scope>NUCLEOTIDE SEQUENCE [LARGE SCALE GENOMIC DNA]</scope>
    <source>
        <strain evidence="2 3">DSM 436</strain>
    </source>
</reference>
<accession>A0A017TDL7</accession>
<evidence type="ECO:0000313" key="2">
    <source>
        <dbReference type="EMBL" id="EYF06905.1"/>
    </source>
</evidence>
<dbReference type="AlphaFoldDB" id="A0A017TDL7"/>
<comment type="caution">
    <text evidence="2">The sequence shown here is derived from an EMBL/GenBank/DDBJ whole genome shotgun (WGS) entry which is preliminary data.</text>
</comment>
<keyword evidence="1" id="KW-0732">Signal</keyword>
<proteinExistence type="predicted"/>
<keyword evidence="3" id="KW-1185">Reference proteome</keyword>
<dbReference type="EMBL" id="ASRX01000013">
    <property type="protein sequence ID" value="EYF06905.1"/>
    <property type="molecule type" value="Genomic_DNA"/>
</dbReference>
<gene>
    <name evidence="2" type="ORF">CAP_1163</name>
</gene>
<feature type="signal peptide" evidence="1">
    <location>
        <begin position="1"/>
        <end position="18"/>
    </location>
</feature>
<protein>
    <submittedName>
        <fullName evidence="2">Uncharacterized protein</fullName>
    </submittedName>
</protein>
<dbReference type="Proteomes" id="UP000019678">
    <property type="component" value="Unassembled WGS sequence"/>
</dbReference>
<name>A0A017TDL7_9BACT</name>
<organism evidence="2 3">
    <name type="scientific">Chondromyces apiculatus DSM 436</name>
    <dbReference type="NCBI Taxonomy" id="1192034"/>
    <lineage>
        <taxon>Bacteria</taxon>
        <taxon>Pseudomonadati</taxon>
        <taxon>Myxococcota</taxon>
        <taxon>Polyangia</taxon>
        <taxon>Polyangiales</taxon>
        <taxon>Polyangiaceae</taxon>
        <taxon>Chondromyces</taxon>
    </lineage>
</organism>
<evidence type="ECO:0000313" key="3">
    <source>
        <dbReference type="Proteomes" id="UP000019678"/>
    </source>
</evidence>
<sequence length="384" mass="41594">MGVVAAAVLAGSLTRALAAPDPGVAARALLGPEAVLPSGPTRWDWPEASTFQDVADTAARYGRPIRLVRGLLEAPGGHRYEGLDLSVRRNDDGTFVLEVATPPAAEAARLVSPYVHAGWRLEGGDLDEGSSRRLTFSDAGELVWLTPSYVTPVKAPEPVALADWAYATTFLRSELPVYAADARGGHWEIQEIALAPALTRGDHEAALRIYRNHLPWTRGCSMDERPDQVQHDYAELCHGLGKLGCFLQLHVRTMGTGFDRTTGSSYGEAPVDTGAGMLRDTGIDLDRFFRGLVVRFEGVPSGNEVDAGRLARAIQEAGRSPSITASLLQMVENPALDEYNRLRATRILVHLGKDGEIRGDAMSAPVRAWLDHTRALLAVGHRIW</sequence>
<feature type="chain" id="PRO_5001497152" evidence="1">
    <location>
        <begin position="19"/>
        <end position="384"/>
    </location>
</feature>
<dbReference type="STRING" id="1192034.CAP_1163"/>